<feature type="transmembrane region" description="Helical" evidence="2">
    <location>
        <begin position="369"/>
        <end position="387"/>
    </location>
</feature>
<keyword evidence="2" id="KW-0472">Membrane</keyword>
<dbReference type="InterPro" id="IPR038770">
    <property type="entry name" value="Na+/solute_symporter_sf"/>
</dbReference>
<dbReference type="GeneID" id="136091317"/>
<dbReference type="RefSeq" id="XP_065674804.1">
    <property type="nucleotide sequence ID" value="XM_065818732.1"/>
</dbReference>
<name>A0ABM4DJV0_HYDVU</name>
<gene>
    <name evidence="4" type="primary">LOC136091317</name>
</gene>
<feature type="transmembrane region" description="Helical" evidence="2">
    <location>
        <begin position="329"/>
        <end position="348"/>
    </location>
</feature>
<feature type="transmembrane region" description="Helical" evidence="2">
    <location>
        <begin position="470"/>
        <end position="492"/>
    </location>
</feature>
<feature type="transmembrane region" description="Helical" evidence="2">
    <location>
        <begin position="165"/>
        <end position="188"/>
    </location>
</feature>
<feature type="transmembrane region" description="Helical" evidence="2">
    <location>
        <begin position="438"/>
        <end position="458"/>
    </location>
</feature>
<evidence type="ECO:0000313" key="3">
    <source>
        <dbReference type="Proteomes" id="UP001652625"/>
    </source>
</evidence>
<proteinExistence type="inferred from homology"/>
<feature type="transmembrane region" description="Helical" evidence="2">
    <location>
        <begin position="407"/>
        <end position="429"/>
    </location>
</feature>
<sequence>MLEQPTVISNVANDDCEKVFDLKSHNTHINESNLTDVANQIFIDVNNLANDNTENYSRSNSDKCIIKSDNRTFNSDSDELPNDENNFRNVIINFVNSNIEDSVLDCNLNKFHINEHFTDEVRNKDEIKENKRKISKEFSNVEISLKKNDSKYEKKNFSRKVIKKLGHLLLSNVLPISFIAALIIGIFLPQVGNTLNHKSTTYICLVVIFLYSGLYLPSSAIKDSIKAYKAAAWGFISILFISCIIGSQLTMLVPFHKISSSLGTQSFKTGLVVYFCSPCTVSSGVLMVTQLKGNYALAVLLTVATNVVGIFTSPLLLKWMLKTEGNFNFDVLSLLTNLLLSLLLPLVIGKLLRFVKVIKEFSTIPKLKLCFMLLNIIALALIVMIQVSQTSQNGGLKRLTVLSTVILTAWSLTVHIIFLLVNATASWLLRLEIKQKKCIVVLSSQKTASIAIGVLTFFPKSMGDRGLMAISIIIAHLSMLLFDSLLVPLWIYTEKRMEKSKNSNSAVTFSNPANDTKL</sequence>
<evidence type="ECO:0000256" key="2">
    <source>
        <dbReference type="SAM" id="Phobius"/>
    </source>
</evidence>
<keyword evidence="2" id="KW-0812">Transmembrane</keyword>
<feature type="transmembrane region" description="Helical" evidence="2">
    <location>
        <begin position="295"/>
        <end position="317"/>
    </location>
</feature>
<comment type="similarity">
    <text evidence="1">Belongs to the bile acid:sodium symporter (BASS) (TC 2.A.28) family.</text>
</comment>
<dbReference type="Proteomes" id="UP001652625">
    <property type="component" value="Chromosome 15"/>
</dbReference>
<keyword evidence="2" id="KW-1133">Transmembrane helix</keyword>
<organism evidence="3 4">
    <name type="scientific">Hydra vulgaris</name>
    <name type="common">Hydra</name>
    <name type="synonym">Hydra attenuata</name>
    <dbReference type="NCBI Taxonomy" id="6087"/>
    <lineage>
        <taxon>Eukaryota</taxon>
        <taxon>Metazoa</taxon>
        <taxon>Cnidaria</taxon>
        <taxon>Hydrozoa</taxon>
        <taxon>Hydroidolina</taxon>
        <taxon>Anthoathecata</taxon>
        <taxon>Aplanulata</taxon>
        <taxon>Hydridae</taxon>
        <taxon>Hydra</taxon>
    </lineage>
</organism>
<feature type="transmembrane region" description="Helical" evidence="2">
    <location>
        <begin position="200"/>
        <end position="218"/>
    </location>
</feature>
<dbReference type="PANTHER" id="PTHR18640:SF10">
    <property type="entry name" value="SODIUM_METABOLITE COTRANSPORTER BASS4, CHLOROPLASTIC-RELATED"/>
    <property type="match status" value="1"/>
</dbReference>
<dbReference type="Gene3D" id="1.20.1530.20">
    <property type="match status" value="1"/>
</dbReference>
<dbReference type="PANTHER" id="PTHR18640">
    <property type="entry name" value="SOLUTE CARRIER FAMILY 10 MEMBER 7"/>
    <property type="match status" value="1"/>
</dbReference>
<reference evidence="4" key="1">
    <citation type="submission" date="2025-08" db="UniProtKB">
        <authorList>
            <consortium name="RefSeq"/>
        </authorList>
    </citation>
    <scope>IDENTIFICATION</scope>
</reference>
<protein>
    <submittedName>
        <fullName evidence="4">Uncharacterized protein LOC136091317</fullName>
    </submittedName>
</protein>
<evidence type="ECO:0000313" key="4">
    <source>
        <dbReference type="RefSeq" id="XP_065674804.1"/>
    </source>
</evidence>
<dbReference type="Pfam" id="PF13593">
    <property type="entry name" value="SBF_like"/>
    <property type="match status" value="1"/>
</dbReference>
<feature type="transmembrane region" description="Helical" evidence="2">
    <location>
        <begin position="271"/>
        <end position="288"/>
    </location>
</feature>
<feature type="transmembrane region" description="Helical" evidence="2">
    <location>
        <begin position="230"/>
        <end position="251"/>
    </location>
</feature>
<keyword evidence="3" id="KW-1185">Reference proteome</keyword>
<accession>A0ABM4DJV0</accession>
<dbReference type="InterPro" id="IPR016833">
    <property type="entry name" value="Put_Na-Bile_cotransptr"/>
</dbReference>
<evidence type="ECO:0000256" key="1">
    <source>
        <dbReference type="ARBA" id="ARBA00006528"/>
    </source>
</evidence>